<evidence type="ECO:0000313" key="3">
    <source>
        <dbReference type="RefSeq" id="XP_030527573.1"/>
    </source>
</evidence>
<dbReference type="PANTHER" id="PTHR34959:SF3">
    <property type="entry name" value="PROTEIN LAZY 1"/>
    <property type="match status" value="1"/>
</dbReference>
<dbReference type="Proteomes" id="UP000827889">
    <property type="component" value="Chromosome 1"/>
</dbReference>
<dbReference type="PANTHER" id="PTHR34959">
    <property type="entry name" value="PROTEIN LAZY 1"/>
    <property type="match status" value="1"/>
</dbReference>
<evidence type="ECO:0000313" key="2">
    <source>
        <dbReference type="Proteomes" id="UP000827889"/>
    </source>
</evidence>
<reference evidence="3" key="2">
    <citation type="submission" date="2025-08" db="UniProtKB">
        <authorList>
            <consortium name="RefSeq"/>
        </authorList>
    </citation>
    <scope>IDENTIFICATION</scope>
    <source>
        <tissue evidence="3">Leaf</tissue>
    </source>
</reference>
<sequence length="386" mass="42896">MKLLGWMHRKLRHNGHEPLKDFGATLGQPSLDDQKISQRRSCGAEHLKQSQRELLRKSFADLESAISQDEEHYKEEQSAAEITDLFHGFLAIGTLGSEPAFIPEPSTPAFSYSLENITEKETEVTENDLKLINEELEKVLAAEANKDEWGNQSSGRNSHVSMGRSSHGSTITLGGKAEAQETNSSNGSAVCPLQGYLFGSAVEVMEAPKADKKEHRTSLGELFQKTKMTDEDYGYGKKDWDGSMVHFVKKKLKKKAHQANPAARSTAFDAGTSSDSGSAETKLHKILHMFHKKVHPENSAAAKKSGKQQKIEVKKKAAKRNGHDIGDHVLPEEDIVMVPDKILLKEKIRRLKSQSNRARIVLAGDESNGNRECWIKTDADYLVLEL</sequence>
<dbReference type="OrthoDB" id="780166at2759"/>
<evidence type="ECO:0000256" key="1">
    <source>
        <dbReference type="SAM" id="MobiDB-lite"/>
    </source>
</evidence>
<protein>
    <submittedName>
        <fullName evidence="3">Protein LAZY 1-like</fullName>
    </submittedName>
</protein>
<feature type="region of interest" description="Disordered" evidence="1">
    <location>
        <begin position="148"/>
        <end position="186"/>
    </location>
</feature>
<feature type="region of interest" description="Disordered" evidence="1">
    <location>
        <begin position="255"/>
        <end position="276"/>
    </location>
</feature>
<dbReference type="GO" id="GO:2000012">
    <property type="term" value="P:regulation of auxin polar transport"/>
    <property type="evidence" value="ECO:0007669"/>
    <property type="project" value="InterPro"/>
</dbReference>
<dbReference type="RefSeq" id="XP_030527573.1">
    <property type="nucleotide sequence ID" value="XM_030671713.2"/>
</dbReference>
<dbReference type="GeneID" id="115738911"/>
<dbReference type="GO" id="GO:0009630">
    <property type="term" value="P:gravitropism"/>
    <property type="evidence" value="ECO:0007669"/>
    <property type="project" value="InterPro"/>
</dbReference>
<name>A0A8B8P0Y5_9MYRT</name>
<organism evidence="2 3">
    <name type="scientific">Rhodamnia argentea</name>
    <dbReference type="NCBI Taxonomy" id="178133"/>
    <lineage>
        <taxon>Eukaryota</taxon>
        <taxon>Viridiplantae</taxon>
        <taxon>Streptophyta</taxon>
        <taxon>Embryophyta</taxon>
        <taxon>Tracheophyta</taxon>
        <taxon>Spermatophyta</taxon>
        <taxon>Magnoliopsida</taxon>
        <taxon>eudicotyledons</taxon>
        <taxon>Gunneridae</taxon>
        <taxon>Pentapetalae</taxon>
        <taxon>rosids</taxon>
        <taxon>malvids</taxon>
        <taxon>Myrtales</taxon>
        <taxon>Myrtaceae</taxon>
        <taxon>Myrtoideae</taxon>
        <taxon>Myrteae</taxon>
        <taxon>Australasian group</taxon>
        <taxon>Rhodamnia</taxon>
    </lineage>
</organism>
<accession>A0A8B8P0Y5</accession>
<gene>
    <name evidence="3" type="primary">LOC115738911</name>
</gene>
<dbReference type="KEGG" id="rarg:115738911"/>
<dbReference type="InterPro" id="IPR038928">
    <property type="entry name" value="LAZY1"/>
</dbReference>
<keyword evidence="2" id="KW-1185">Reference proteome</keyword>
<dbReference type="AlphaFoldDB" id="A0A8B8P0Y5"/>
<reference evidence="2" key="1">
    <citation type="submission" date="2025-05" db="UniProtKB">
        <authorList>
            <consortium name="RefSeq"/>
        </authorList>
    </citation>
    <scope>NUCLEOTIDE SEQUENCE [LARGE SCALE GENOMIC DNA]</scope>
</reference>
<feature type="compositionally biased region" description="Polar residues" evidence="1">
    <location>
        <begin position="150"/>
        <end position="172"/>
    </location>
</feature>
<proteinExistence type="predicted"/>